<evidence type="ECO:0000313" key="1">
    <source>
        <dbReference type="EMBL" id="KAJ1675598.1"/>
    </source>
</evidence>
<evidence type="ECO:0000313" key="2">
    <source>
        <dbReference type="Proteomes" id="UP001145114"/>
    </source>
</evidence>
<reference evidence="1" key="1">
    <citation type="submission" date="2022-06" db="EMBL/GenBank/DDBJ databases">
        <title>Phylogenomic reconstructions and comparative analyses of Kickxellomycotina fungi.</title>
        <authorList>
            <person name="Reynolds N.K."/>
            <person name="Stajich J.E."/>
            <person name="Barry K."/>
            <person name="Grigoriev I.V."/>
            <person name="Crous P."/>
            <person name="Smith M.E."/>
        </authorList>
    </citation>
    <scope>NUCLEOTIDE SEQUENCE</scope>
    <source>
        <strain evidence="1">RSA 2271</strain>
    </source>
</reference>
<name>A0ACC1HG97_9FUNG</name>
<accession>A0ACC1HG97</accession>
<protein>
    <submittedName>
        <fullName evidence="1">Uncharacterized protein</fullName>
    </submittedName>
</protein>
<keyword evidence="2" id="KW-1185">Reference proteome</keyword>
<sequence>MSSHGGPAIATPVRRKPPYAHAPLQSSPLAIASSPLPTPTPTTEASFNGRNSSSQAAALPFPRSDKMPALPGEGSLRPFPVPAGVEGEIYPRDYQTALRRFRSLSMTPSKKDRPQWTDEAIRKKYTPEKTIELYDFTPEFETADLNQMLEPYQHHKCERGGYRIKWLSDTRALALFRRAEMASRVLKELSSNKLMKIRPYRYVSEDLAVFNRRYNEQEGDQLQAAGPANDEGTGSRPSTPGGRALLEEEAVRIKYRPDVTVELYDFSMPLETADLQNLFKEYKSENNIVRVKWFNKNRAIAWFTSPQLVERALAELADNTLAKIRPYHFSAADMKYFLPDSLKTSSGSPSLSRRRTVSRHTNGLGRRNTVSGASHYHYHGAVAAATANPSEPQSQDILPIPKLPF</sequence>
<proteinExistence type="predicted"/>
<dbReference type="EMBL" id="JAMZIH010005237">
    <property type="protein sequence ID" value="KAJ1675598.1"/>
    <property type="molecule type" value="Genomic_DNA"/>
</dbReference>
<comment type="caution">
    <text evidence="1">The sequence shown here is derived from an EMBL/GenBank/DDBJ whole genome shotgun (WGS) entry which is preliminary data.</text>
</comment>
<dbReference type="Proteomes" id="UP001145114">
    <property type="component" value="Unassembled WGS sequence"/>
</dbReference>
<gene>
    <name evidence="1" type="ORF">EV182_000962</name>
</gene>
<organism evidence="1 2">
    <name type="scientific">Spiromyces aspiralis</name>
    <dbReference type="NCBI Taxonomy" id="68401"/>
    <lineage>
        <taxon>Eukaryota</taxon>
        <taxon>Fungi</taxon>
        <taxon>Fungi incertae sedis</taxon>
        <taxon>Zoopagomycota</taxon>
        <taxon>Kickxellomycotina</taxon>
        <taxon>Kickxellomycetes</taxon>
        <taxon>Kickxellales</taxon>
        <taxon>Kickxellaceae</taxon>
        <taxon>Spiromyces</taxon>
    </lineage>
</organism>